<dbReference type="Ensembl" id="ENSCJAT00000126506.1">
    <property type="protein sequence ID" value="ENSCJAP00000080020.1"/>
    <property type="gene ID" value="ENSCJAG00000041889.3"/>
</dbReference>
<protein>
    <submittedName>
        <fullName evidence="1">Myosin light chain 2</fullName>
    </submittedName>
</protein>
<dbReference type="GeneTree" id="ENSGT00940000155578"/>
<sequence>MAPKKAKKRVEGNSNVFSMFEQTQIQEFKEVGAAVESAWMENPVRGNPSFVPDSQQGPLTSCFHPPNNPKFGLNGCVNFL</sequence>
<reference evidence="1" key="3">
    <citation type="submission" date="2025-09" db="UniProtKB">
        <authorList>
            <consortium name="Ensembl"/>
        </authorList>
    </citation>
    <scope>IDENTIFICATION</scope>
</reference>
<organism evidence="1 2">
    <name type="scientific">Callithrix jacchus</name>
    <name type="common">White-tufted-ear marmoset</name>
    <name type="synonym">Simia Jacchus</name>
    <dbReference type="NCBI Taxonomy" id="9483"/>
    <lineage>
        <taxon>Eukaryota</taxon>
        <taxon>Metazoa</taxon>
        <taxon>Chordata</taxon>
        <taxon>Craniata</taxon>
        <taxon>Vertebrata</taxon>
        <taxon>Euteleostomi</taxon>
        <taxon>Mammalia</taxon>
        <taxon>Eutheria</taxon>
        <taxon>Euarchontoglires</taxon>
        <taxon>Primates</taxon>
        <taxon>Haplorrhini</taxon>
        <taxon>Platyrrhini</taxon>
        <taxon>Cebidae</taxon>
        <taxon>Callitrichinae</taxon>
        <taxon>Callithrix</taxon>
        <taxon>Callithrix</taxon>
    </lineage>
</organism>
<gene>
    <name evidence="1" type="primary">MYL2</name>
</gene>
<dbReference type="AlphaFoldDB" id="A0A8I3VZN1"/>
<accession>A0A8I3VZN1</accession>
<reference evidence="1" key="2">
    <citation type="submission" date="2025-08" db="UniProtKB">
        <authorList>
            <consortium name="Ensembl"/>
        </authorList>
    </citation>
    <scope>IDENTIFICATION</scope>
</reference>
<evidence type="ECO:0000313" key="2">
    <source>
        <dbReference type="Proteomes" id="UP000008225"/>
    </source>
</evidence>
<keyword evidence="2" id="KW-1185">Reference proteome</keyword>
<reference evidence="1 2" key="1">
    <citation type="submission" date="2009-03" db="EMBL/GenBank/DDBJ databases">
        <authorList>
            <person name="Warren W."/>
            <person name="Ye L."/>
            <person name="Minx P."/>
            <person name="Worley K."/>
            <person name="Gibbs R."/>
            <person name="Wilson R.K."/>
        </authorList>
    </citation>
    <scope>NUCLEOTIDE SEQUENCE [LARGE SCALE GENOMIC DNA]</scope>
</reference>
<proteinExistence type="predicted"/>
<name>A0A8I3VZN1_CALJA</name>
<evidence type="ECO:0000313" key="1">
    <source>
        <dbReference type="Ensembl" id="ENSCJAP00000080020.1"/>
    </source>
</evidence>
<dbReference type="Proteomes" id="UP000008225">
    <property type="component" value="Chromosome 9"/>
</dbReference>